<dbReference type="GO" id="GO:0008705">
    <property type="term" value="F:methionine synthase activity"/>
    <property type="evidence" value="ECO:0007669"/>
    <property type="project" value="InterPro"/>
</dbReference>
<gene>
    <name evidence="2" type="ORF">IAC44_01050</name>
</gene>
<sequence>MESPIEQGDLDFSSLELDPDDLYLPMGKGYRPTPEMEASLAELKQESARVCTPQYYVRYLPAGPSRGGMLQAGDTCFHAGGIIASALRPANRYALFIVTAGFGFEKLQQKAKEDIYRAFLLDALGTAIAEASVRALCARIETQLPPGEYISHPYSPGYCGWNISEQEKVFALLHPDPQVVRLNASCLMTPIKSVSGILGLGPEIRKQAYGCKTCGRRDCYKNRER</sequence>
<protein>
    <submittedName>
        <fullName evidence="2">5-methyltetrahydrofolate--homocysteine methyltransferase</fullName>
    </submittedName>
</protein>
<dbReference type="EMBL" id="DVLY01000023">
    <property type="protein sequence ID" value="HIT97405.1"/>
    <property type="molecule type" value="Genomic_DNA"/>
</dbReference>
<reference evidence="2" key="2">
    <citation type="journal article" date="2021" name="PeerJ">
        <title>Extensive microbial diversity within the chicken gut microbiome revealed by metagenomics and culture.</title>
        <authorList>
            <person name="Gilroy R."/>
            <person name="Ravi A."/>
            <person name="Getino M."/>
            <person name="Pursley I."/>
            <person name="Horton D.L."/>
            <person name="Alikhan N.F."/>
            <person name="Baker D."/>
            <person name="Gharbi K."/>
            <person name="Hall N."/>
            <person name="Watson M."/>
            <person name="Adriaenssens E.M."/>
            <person name="Foster-Nyarko E."/>
            <person name="Jarju S."/>
            <person name="Secka A."/>
            <person name="Antonio M."/>
            <person name="Oren A."/>
            <person name="Chaudhuri R.R."/>
            <person name="La Ragione R."/>
            <person name="Hildebrand F."/>
            <person name="Pallen M.J."/>
        </authorList>
    </citation>
    <scope>NUCLEOTIDE SEQUENCE</scope>
    <source>
        <strain evidence="2">1383</strain>
    </source>
</reference>
<keyword evidence="2" id="KW-0489">Methyltransferase</keyword>
<dbReference type="Proteomes" id="UP000824161">
    <property type="component" value="Unassembled WGS sequence"/>
</dbReference>
<evidence type="ECO:0000313" key="3">
    <source>
        <dbReference type="Proteomes" id="UP000824161"/>
    </source>
</evidence>
<comment type="caution">
    <text evidence="2">The sequence shown here is derived from an EMBL/GenBank/DDBJ whole genome shotgun (WGS) entry which is preliminary data.</text>
</comment>
<feature type="domain" description="AdoMet activation" evidence="1">
    <location>
        <begin position="92"/>
        <end position="219"/>
    </location>
</feature>
<organism evidence="2 3">
    <name type="scientific">Candidatus Merdimorpha stercoravium</name>
    <dbReference type="NCBI Taxonomy" id="2840863"/>
    <lineage>
        <taxon>Bacteria</taxon>
        <taxon>Pseudomonadati</taxon>
        <taxon>Bacteroidota</taxon>
        <taxon>Flavobacteriia</taxon>
        <taxon>Flavobacteriales</taxon>
        <taxon>Candidatus Merdimorpha</taxon>
    </lineage>
</organism>
<dbReference type="AlphaFoldDB" id="A0A9D1H847"/>
<dbReference type="SUPFAM" id="SSF56507">
    <property type="entry name" value="Methionine synthase activation domain-like"/>
    <property type="match status" value="1"/>
</dbReference>
<dbReference type="Gene3D" id="3.40.109.40">
    <property type="match status" value="1"/>
</dbReference>
<dbReference type="InterPro" id="IPR037010">
    <property type="entry name" value="VitB12-dep_Met_synth_activ_sf"/>
</dbReference>
<dbReference type="Pfam" id="PF02965">
    <property type="entry name" value="Met_synt_B12"/>
    <property type="match status" value="1"/>
</dbReference>
<keyword evidence="2" id="KW-0808">Transferase</keyword>
<accession>A0A9D1H847</accession>
<dbReference type="InterPro" id="IPR004223">
    <property type="entry name" value="VitB12-dep_Met_synth_activ_dom"/>
</dbReference>
<name>A0A9D1H847_9FLAO</name>
<dbReference type="GO" id="GO:0032259">
    <property type="term" value="P:methylation"/>
    <property type="evidence" value="ECO:0007669"/>
    <property type="project" value="UniProtKB-KW"/>
</dbReference>
<evidence type="ECO:0000313" key="2">
    <source>
        <dbReference type="EMBL" id="HIT97405.1"/>
    </source>
</evidence>
<proteinExistence type="predicted"/>
<evidence type="ECO:0000259" key="1">
    <source>
        <dbReference type="Pfam" id="PF02965"/>
    </source>
</evidence>
<reference evidence="2" key="1">
    <citation type="submission" date="2020-10" db="EMBL/GenBank/DDBJ databases">
        <authorList>
            <person name="Gilroy R."/>
        </authorList>
    </citation>
    <scope>NUCLEOTIDE SEQUENCE</scope>
    <source>
        <strain evidence="2">1383</strain>
    </source>
</reference>